<dbReference type="Gene3D" id="3.30.2090.10">
    <property type="entry name" value="Multidrug efflux transporter AcrB TolC docking domain, DN and DC subdomains"/>
    <property type="match status" value="2"/>
</dbReference>
<name>A0A956SG00_UNCEI</name>
<comment type="caution">
    <text evidence="2">The sequence shown here is derived from an EMBL/GenBank/DDBJ whole genome shotgun (WGS) entry which is preliminary data.</text>
</comment>
<dbReference type="EMBL" id="JAGQHS010000294">
    <property type="protein sequence ID" value="MCA9759245.1"/>
    <property type="molecule type" value="Genomic_DNA"/>
</dbReference>
<dbReference type="Gene3D" id="3.30.70.1430">
    <property type="entry name" value="Multidrug efflux transporter AcrB pore domain"/>
    <property type="match status" value="2"/>
</dbReference>
<feature type="transmembrane region" description="Helical" evidence="1">
    <location>
        <begin position="376"/>
        <end position="396"/>
    </location>
</feature>
<dbReference type="GO" id="GO:0042910">
    <property type="term" value="F:xenobiotic transmembrane transporter activity"/>
    <property type="evidence" value="ECO:0007669"/>
    <property type="project" value="TreeGrafter"/>
</dbReference>
<sequence length="1022" mass="109115">MSDSRPGPQHDPKRHSGLPAFSIRRPVGTLMLTSVVLVLGGFFLSGLPLDLLPSIVYPQIRASVNNRGVEPTVLEETVAKPLEATLATTENLTRMETTVEEGRVAINLHFSYGTNIDFALQDASKNLDRARARLPEEADAPTIFKFDPSQIPVYEVAFSSATKDLVWLRDWAEYRLRPQLLTVEGIASVDVSGGLVREVQVILDQERLRSYGLTVSQVNSALEDANQDVAAGRVSSATREVVGKTSGKFRTVDDVRAVLLPLQGGGRIPLSEVAEVQDTNREQRLWARLDGDPAIKISIRKQPNANTVDVADGVDARLADLASSGFIPSDVPYEVIQNQADFIRGSVSAVRNAALLGAALAMFVVLVFLGSLRKTFVIGLAIPLAVLATFVMMGLSHLTLNIMTLGGLALGVGLLIDNSIVMLENIFRHKEEGNEGAEEAALEGAAEVQSAVTASTVTNLAAVVPFLLISGLAALIFRELILTISFAILGSLLVALTVVPMLAAQLAKVRFSSHLDRFAPIVGFDHFLGRVRRAYMRVAGVVVVRGRWAVLAVAVLSFVGAGLLVRGLGSEFLPQVDDGNVNIRISLPPGASAEETNRVTKEVEALVTQMPDVLGVFATAGGRFFGSGTVESSGTGSIDVVLAGRGERQMSADTWVRTMQQKIQEKGFAGSRISVRPPRIRGLRTSTSGSAVALDVQGDDLETLQAIAEDLALRLEDVPGLENLEPSAEEASPELSIELDRERAAYLGLSVAAVGSTIRTALDGSVPTRFSSGNQEYDLRVMFPRDRFTSPEELGSIALFPGAANGAPIYLRDVANVRTTLGPTTILRENQNRVLRLTGDVIAEIASVGEVNDEIRNRLADIALPDGYGVIIGGEQEAIEENNKQLSIVVGLAIFLVFVVLAVQYESVVNPLVIILAIPLSLVGVGILLHLTATPLSAPVLLGVILLAGIVVNNAILLVEYAERGKRERGLTRAEAVIEAGGVRLRPILMTTLTTLFGMLPLALGLGQGSELMQPLAIAVVG</sequence>
<dbReference type="Gene3D" id="3.30.70.1320">
    <property type="entry name" value="Multidrug efflux transporter AcrB pore domain like"/>
    <property type="match status" value="1"/>
</dbReference>
<dbReference type="Proteomes" id="UP000739538">
    <property type="component" value="Unassembled WGS sequence"/>
</dbReference>
<feature type="non-terminal residue" evidence="2">
    <location>
        <position position="1022"/>
    </location>
</feature>
<reference evidence="2" key="2">
    <citation type="journal article" date="2021" name="Microbiome">
        <title>Successional dynamics and alternative stable states in a saline activated sludge microbial community over 9 years.</title>
        <authorList>
            <person name="Wang Y."/>
            <person name="Ye J."/>
            <person name="Ju F."/>
            <person name="Liu L."/>
            <person name="Boyd J.A."/>
            <person name="Deng Y."/>
            <person name="Parks D.H."/>
            <person name="Jiang X."/>
            <person name="Yin X."/>
            <person name="Woodcroft B.J."/>
            <person name="Tyson G.W."/>
            <person name="Hugenholtz P."/>
            <person name="Polz M.F."/>
            <person name="Zhang T."/>
        </authorList>
    </citation>
    <scope>NUCLEOTIDE SEQUENCE</scope>
    <source>
        <strain evidence="2">HKST-UBA02</strain>
    </source>
</reference>
<dbReference type="Gene3D" id="3.30.70.1440">
    <property type="entry name" value="Multidrug efflux transporter AcrB pore domain"/>
    <property type="match status" value="1"/>
</dbReference>
<keyword evidence="1" id="KW-0812">Transmembrane</keyword>
<reference evidence="2" key="1">
    <citation type="submission" date="2020-04" db="EMBL/GenBank/DDBJ databases">
        <authorList>
            <person name="Zhang T."/>
        </authorList>
    </citation>
    <scope>NUCLEOTIDE SEQUENCE</scope>
    <source>
        <strain evidence="2">HKST-UBA02</strain>
    </source>
</reference>
<feature type="transmembrane region" description="Helical" evidence="1">
    <location>
        <begin position="30"/>
        <end position="49"/>
    </location>
</feature>
<dbReference type="PANTHER" id="PTHR32063">
    <property type="match status" value="1"/>
</dbReference>
<keyword evidence="1" id="KW-0472">Membrane</keyword>
<dbReference type="SUPFAM" id="SSF82866">
    <property type="entry name" value="Multidrug efflux transporter AcrB transmembrane domain"/>
    <property type="match status" value="2"/>
</dbReference>
<dbReference type="Pfam" id="PF00873">
    <property type="entry name" value="ACR_tran"/>
    <property type="match status" value="1"/>
</dbReference>
<dbReference type="Gene3D" id="1.20.1640.10">
    <property type="entry name" value="Multidrug efflux transporter AcrB transmembrane domain"/>
    <property type="match status" value="2"/>
</dbReference>
<dbReference type="SUPFAM" id="SSF82693">
    <property type="entry name" value="Multidrug efflux transporter AcrB pore domain, PN1, PN2, PC1 and PC2 subdomains"/>
    <property type="match status" value="3"/>
</dbReference>
<dbReference type="GO" id="GO:0005886">
    <property type="term" value="C:plasma membrane"/>
    <property type="evidence" value="ECO:0007669"/>
    <property type="project" value="TreeGrafter"/>
</dbReference>
<dbReference type="AlphaFoldDB" id="A0A956SG00"/>
<dbReference type="PRINTS" id="PR00702">
    <property type="entry name" value="ACRIFLAVINRP"/>
</dbReference>
<dbReference type="SUPFAM" id="SSF82714">
    <property type="entry name" value="Multidrug efflux transporter AcrB TolC docking domain, DN and DC subdomains"/>
    <property type="match status" value="2"/>
</dbReference>
<evidence type="ECO:0000313" key="2">
    <source>
        <dbReference type="EMBL" id="MCA9759245.1"/>
    </source>
</evidence>
<feature type="transmembrane region" description="Helical" evidence="1">
    <location>
        <begin position="538"/>
        <end position="565"/>
    </location>
</feature>
<feature type="transmembrane region" description="Helical" evidence="1">
    <location>
        <begin position="988"/>
        <end position="1006"/>
    </location>
</feature>
<dbReference type="InterPro" id="IPR001036">
    <property type="entry name" value="Acrflvin-R"/>
</dbReference>
<feature type="transmembrane region" description="Helical" evidence="1">
    <location>
        <begin position="886"/>
        <end position="905"/>
    </location>
</feature>
<keyword evidence="1" id="KW-1133">Transmembrane helix</keyword>
<accession>A0A956SG00</accession>
<feature type="transmembrane region" description="Helical" evidence="1">
    <location>
        <begin position="912"/>
        <end position="932"/>
    </location>
</feature>
<gene>
    <name evidence="2" type="ORF">KDA27_25855</name>
</gene>
<feature type="transmembrane region" description="Helical" evidence="1">
    <location>
        <begin position="457"/>
        <end position="477"/>
    </location>
</feature>
<protein>
    <submittedName>
        <fullName evidence="2">Efflux RND transporter permease subunit</fullName>
    </submittedName>
</protein>
<evidence type="ECO:0000256" key="1">
    <source>
        <dbReference type="SAM" id="Phobius"/>
    </source>
</evidence>
<organism evidence="2 3">
    <name type="scientific">Eiseniibacteriota bacterium</name>
    <dbReference type="NCBI Taxonomy" id="2212470"/>
    <lineage>
        <taxon>Bacteria</taxon>
        <taxon>Candidatus Eiseniibacteriota</taxon>
    </lineage>
</organism>
<feature type="transmembrane region" description="Helical" evidence="1">
    <location>
        <begin position="483"/>
        <end position="507"/>
    </location>
</feature>
<evidence type="ECO:0000313" key="3">
    <source>
        <dbReference type="Proteomes" id="UP000739538"/>
    </source>
</evidence>
<dbReference type="PANTHER" id="PTHR32063:SF0">
    <property type="entry name" value="SWARMING MOTILITY PROTEIN SWRC"/>
    <property type="match status" value="1"/>
</dbReference>
<proteinExistence type="predicted"/>
<feature type="transmembrane region" description="Helical" evidence="1">
    <location>
        <begin position="938"/>
        <end position="959"/>
    </location>
</feature>
<feature type="transmembrane region" description="Helical" evidence="1">
    <location>
        <begin position="349"/>
        <end position="369"/>
    </location>
</feature>
<feature type="transmembrane region" description="Helical" evidence="1">
    <location>
        <begin position="402"/>
        <end position="423"/>
    </location>
</feature>
<dbReference type="InterPro" id="IPR027463">
    <property type="entry name" value="AcrB_DN_DC_subdom"/>
</dbReference>